<protein>
    <recommendedName>
        <fullName evidence="4">WD repeat-containing protein JIP5</fullName>
    </recommendedName>
    <alternativeName>
        <fullName evidence="5">WD repeat-containing protein jip5</fullName>
    </alternativeName>
</protein>
<dbReference type="SMART" id="SM00320">
    <property type="entry name" value="WD40"/>
    <property type="match status" value="4"/>
</dbReference>
<evidence type="ECO:0000256" key="4">
    <source>
        <dbReference type="ARBA" id="ARBA00039238"/>
    </source>
</evidence>
<gene>
    <name evidence="7" type="ORF">DAKH74_055610</name>
</gene>
<dbReference type="AlphaFoldDB" id="A0AAV5S509"/>
<feature type="compositionally biased region" description="Acidic residues" evidence="6">
    <location>
        <begin position="436"/>
        <end position="447"/>
    </location>
</feature>
<dbReference type="InterPro" id="IPR036322">
    <property type="entry name" value="WD40_repeat_dom_sf"/>
</dbReference>
<feature type="compositionally biased region" description="Basic and acidic residues" evidence="6">
    <location>
        <begin position="424"/>
        <end position="435"/>
    </location>
</feature>
<sequence length="493" mass="55371">MGKKFGSKKKNQVLSESDALPILEFKFADALFQMASHPELPIVAVGLSNGYIYCFEYDPKGLAKTLAQNKKNFKLENEKSEGKKKEVYWDVVDVPLKEDFENSNVKLLWKTKRHKGSVRGIAMDPNGESMYSIGTDNIIKKADVKSGKVTKKVHIPNDDHKFSKLVVSGTHPFLLLGDEVGNIYTLNSNTFELLNSIKGIHGGDSINDIFHFAKRSIYKFISAGETTLAYWDCRQDNAKDKDQEDEEKRNVVYSDDQEDEILCGTFLDTEDGETVVCGMGEGVVTIWKPLKNDLEDQMSRIKIAKDESVECIVSTLQDDNCVWCGCSDGKLYKVDIKGSRIAEIRKHNDVDEVQFLDLDCEYRLVSGGMDNLKIWQAQDQNGTNGDLESDVSIDSDSDLGDSDDSVDDSDDSSDDQEMELTGLSREELIAELDKDLVDEEGSEDDVESQTTTNKSAKRKGKDTPKQDKKSKKMKKQEKMSYNDNHGIAKFDDL</sequence>
<dbReference type="PANTHER" id="PTHR44019:SF20">
    <property type="entry name" value="WD REPEAT-CONTAINING PROTEIN 55"/>
    <property type="match status" value="1"/>
</dbReference>
<name>A0AAV5S509_MAUHU</name>
<comment type="caution">
    <text evidence="7">The sequence shown here is derived from an EMBL/GenBank/DDBJ whole genome shotgun (WGS) entry which is preliminary data.</text>
</comment>
<evidence type="ECO:0000256" key="2">
    <source>
        <dbReference type="ARBA" id="ARBA00022574"/>
    </source>
</evidence>
<dbReference type="EMBL" id="BTGD01000025">
    <property type="protein sequence ID" value="GMM58944.1"/>
    <property type="molecule type" value="Genomic_DNA"/>
</dbReference>
<accession>A0AAV5S509</accession>
<feature type="compositionally biased region" description="Basic and acidic residues" evidence="6">
    <location>
        <begin position="476"/>
        <end position="493"/>
    </location>
</feature>
<dbReference type="InterPro" id="IPR050505">
    <property type="entry name" value="WDR55/POC1"/>
</dbReference>
<feature type="region of interest" description="Disordered" evidence="6">
    <location>
        <begin position="380"/>
        <end position="493"/>
    </location>
</feature>
<keyword evidence="8" id="KW-1185">Reference proteome</keyword>
<dbReference type="Gene3D" id="2.130.10.10">
    <property type="entry name" value="YVTN repeat-like/Quinoprotein amine dehydrogenase"/>
    <property type="match status" value="2"/>
</dbReference>
<feature type="compositionally biased region" description="Acidic residues" evidence="6">
    <location>
        <begin position="387"/>
        <end position="418"/>
    </location>
</feature>
<keyword evidence="3" id="KW-0677">Repeat</keyword>
<organism evidence="7 8">
    <name type="scientific">Maudiozyma humilis</name>
    <name type="common">Sour dough yeast</name>
    <name type="synonym">Kazachstania humilis</name>
    <dbReference type="NCBI Taxonomy" id="51915"/>
    <lineage>
        <taxon>Eukaryota</taxon>
        <taxon>Fungi</taxon>
        <taxon>Dikarya</taxon>
        <taxon>Ascomycota</taxon>
        <taxon>Saccharomycotina</taxon>
        <taxon>Saccharomycetes</taxon>
        <taxon>Saccharomycetales</taxon>
        <taxon>Saccharomycetaceae</taxon>
        <taxon>Maudiozyma</taxon>
    </lineage>
</organism>
<evidence type="ECO:0000256" key="6">
    <source>
        <dbReference type="SAM" id="MobiDB-lite"/>
    </source>
</evidence>
<comment type="similarity">
    <text evidence="1">Belongs to the WD repeat WDR55 family.</text>
</comment>
<dbReference type="InterPro" id="IPR001680">
    <property type="entry name" value="WD40_rpt"/>
</dbReference>
<evidence type="ECO:0000256" key="3">
    <source>
        <dbReference type="ARBA" id="ARBA00022737"/>
    </source>
</evidence>
<evidence type="ECO:0000313" key="8">
    <source>
        <dbReference type="Proteomes" id="UP001377567"/>
    </source>
</evidence>
<keyword evidence="2" id="KW-0853">WD repeat</keyword>
<reference evidence="7 8" key="1">
    <citation type="journal article" date="2023" name="Elife">
        <title>Identification of key yeast species and microbe-microbe interactions impacting larval growth of Drosophila in the wild.</title>
        <authorList>
            <person name="Mure A."/>
            <person name="Sugiura Y."/>
            <person name="Maeda R."/>
            <person name="Honda K."/>
            <person name="Sakurai N."/>
            <person name="Takahashi Y."/>
            <person name="Watada M."/>
            <person name="Katoh T."/>
            <person name="Gotoh A."/>
            <person name="Gotoh Y."/>
            <person name="Taniguchi I."/>
            <person name="Nakamura K."/>
            <person name="Hayashi T."/>
            <person name="Katayama T."/>
            <person name="Uemura T."/>
            <person name="Hattori Y."/>
        </authorList>
    </citation>
    <scope>NUCLEOTIDE SEQUENCE [LARGE SCALE GENOMIC DNA]</scope>
    <source>
        <strain evidence="7 8">KH-74</strain>
    </source>
</reference>
<dbReference type="Proteomes" id="UP001377567">
    <property type="component" value="Unassembled WGS sequence"/>
</dbReference>
<dbReference type="InterPro" id="IPR015943">
    <property type="entry name" value="WD40/YVTN_repeat-like_dom_sf"/>
</dbReference>
<proteinExistence type="inferred from homology"/>
<evidence type="ECO:0000313" key="7">
    <source>
        <dbReference type="EMBL" id="GMM58944.1"/>
    </source>
</evidence>
<dbReference type="PANTHER" id="PTHR44019">
    <property type="entry name" value="WD REPEAT-CONTAINING PROTEIN 55"/>
    <property type="match status" value="1"/>
</dbReference>
<evidence type="ECO:0000256" key="5">
    <source>
        <dbReference type="ARBA" id="ARBA00039514"/>
    </source>
</evidence>
<dbReference type="SUPFAM" id="SSF50978">
    <property type="entry name" value="WD40 repeat-like"/>
    <property type="match status" value="1"/>
</dbReference>
<evidence type="ECO:0000256" key="1">
    <source>
        <dbReference type="ARBA" id="ARBA00007625"/>
    </source>
</evidence>